<name>A0ABD6Z322_ENTCA</name>
<comment type="catalytic activity">
    <reaction evidence="11">
        <text>(2R)-3-phosphoglycerate + NAD(+) = 3-phosphooxypyruvate + NADH + H(+)</text>
        <dbReference type="Rhea" id="RHEA:12641"/>
        <dbReference type="ChEBI" id="CHEBI:15378"/>
        <dbReference type="ChEBI" id="CHEBI:18110"/>
        <dbReference type="ChEBI" id="CHEBI:57540"/>
        <dbReference type="ChEBI" id="CHEBI:57945"/>
        <dbReference type="ChEBI" id="CHEBI:58272"/>
        <dbReference type="EC" id="1.1.1.95"/>
    </reaction>
</comment>
<dbReference type="InterPro" id="IPR006139">
    <property type="entry name" value="D-isomer_2_OHA_DH_cat_dom"/>
</dbReference>
<evidence type="ECO:0000313" key="15">
    <source>
        <dbReference type="Proteomes" id="UP000422837"/>
    </source>
</evidence>
<evidence type="ECO:0000256" key="5">
    <source>
        <dbReference type="ARBA" id="ARBA00013143"/>
    </source>
</evidence>
<accession>A0ABD6Z322</accession>
<dbReference type="SUPFAM" id="SSF51735">
    <property type="entry name" value="NAD(P)-binding Rossmann-fold domains"/>
    <property type="match status" value="1"/>
</dbReference>
<comment type="function">
    <text evidence="1">Catalyzes the reversible oxidation of 3-phospho-D-glycerate to 3-phosphonooxypyruvate, the first step of the phosphorylated L-serine biosynthesis pathway. Also catalyzes the reversible oxidation of 2-hydroxyglutarate to 2-oxoglutarate.</text>
</comment>
<evidence type="ECO:0000256" key="8">
    <source>
        <dbReference type="ARBA" id="ARBA00023027"/>
    </source>
</evidence>
<dbReference type="InterPro" id="IPR002912">
    <property type="entry name" value="ACT_dom"/>
</dbReference>
<evidence type="ECO:0000313" key="14">
    <source>
        <dbReference type="EMBL" id="QGN30757.1"/>
    </source>
</evidence>
<sequence>MFQIKTFNAIAPEGLQRLEKEKYAINESDQPQGILLRSQKLHDYAFPESVLGIARAGAGTNNIPVKACTEKGIVVFNTPGANANAVKELVIASLLLSVRPILRGAQWVQTLSGDNVEEQAEAQKSQFAGTELEGKKLGIIGLGSIGAMVANDAYRLGMEVVGYDPYVSVDTAWTISRRVKRANDIAEVFSTCDFITVHVPLMENTHHLVGEAELAKMKPTTKLFNFSRKEIVDTDAVLRALKADRLAGYTTDFADEQLLHNEKVLVLPHLGASTEEAEVNCAKMAARTLKKFLEFGTIKRSVNFPNVEMAFHSPYRLTIINRNVPNMLGQISSIIAESGINIDNMLNRGREDFAYTLADVASEDEALLNQLADKLRENENIVRVRVIKNQEVGY</sequence>
<dbReference type="PROSITE" id="PS00670">
    <property type="entry name" value="D_2_HYDROXYACID_DH_2"/>
    <property type="match status" value="1"/>
</dbReference>
<dbReference type="GO" id="GO:0004617">
    <property type="term" value="F:phosphoglycerate dehydrogenase activity"/>
    <property type="evidence" value="ECO:0007669"/>
    <property type="project" value="UniProtKB-EC"/>
</dbReference>
<dbReference type="Gene3D" id="3.30.70.260">
    <property type="match status" value="1"/>
</dbReference>
<dbReference type="Pfam" id="PF02826">
    <property type="entry name" value="2-Hacid_dh_C"/>
    <property type="match status" value="1"/>
</dbReference>
<evidence type="ECO:0000256" key="9">
    <source>
        <dbReference type="ARBA" id="ARBA00030455"/>
    </source>
</evidence>
<dbReference type="InterPro" id="IPR045865">
    <property type="entry name" value="ACT-like_dom_sf"/>
</dbReference>
<evidence type="ECO:0000256" key="11">
    <source>
        <dbReference type="ARBA" id="ARBA00048731"/>
    </source>
</evidence>
<dbReference type="InterPro" id="IPR036291">
    <property type="entry name" value="NAD(P)-bd_dom_sf"/>
</dbReference>
<evidence type="ECO:0000256" key="3">
    <source>
        <dbReference type="ARBA" id="ARBA00005854"/>
    </source>
</evidence>
<organism evidence="14 15">
    <name type="scientific">Enterococcus casseliflavus</name>
    <name type="common">Enterococcus flavescens</name>
    <dbReference type="NCBI Taxonomy" id="37734"/>
    <lineage>
        <taxon>Bacteria</taxon>
        <taxon>Bacillati</taxon>
        <taxon>Bacillota</taxon>
        <taxon>Bacilli</taxon>
        <taxon>Lactobacillales</taxon>
        <taxon>Enterococcaceae</taxon>
        <taxon>Enterococcus</taxon>
    </lineage>
</organism>
<gene>
    <name evidence="14" type="ORF">GFU50_15035</name>
</gene>
<dbReference type="PROSITE" id="PS51671">
    <property type="entry name" value="ACT"/>
    <property type="match status" value="1"/>
</dbReference>
<evidence type="ECO:0000256" key="6">
    <source>
        <dbReference type="ARBA" id="ARBA00021582"/>
    </source>
</evidence>
<evidence type="ECO:0000256" key="12">
    <source>
        <dbReference type="RuleBase" id="RU003719"/>
    </source>
</evidence>
<dbReference type="EMBL" id="CP046123">
    <property type="protein sequence ID" value="QGN30757.1"/>
    <property type="molecule type" value="Genomic_DNA"/>
</dbReference>
<dbReference type="SUPFAM" id="SSF55021">
    <property type="entry name" value="ACT-like"/>
    <property type="match status" value="1"/>
</dbReference>
<evidence type="ECO:0000259" key="13">
    <source>
        <dbReference type="PROSITE" id="PS51671"/>
    </source>
</evidence>
<dbReference type="PANTHER" id="PTHR42938:SF47">
    <property type="entry name" value="HYDROXYPYRUVATE REDUCTASE"/>
    <property type="match status" value="1"/>
</dbReference>
<keyword evidence="8" id="KW-0520">NAD</keyword>
<evidence type="ECO:0000256" key="2">
    <source>
        <dbReference type="ARBA" id="ARBA00005216"/>
    </source>
</evidence>
<evidence type="ECO:0000256" key="10">
    <source>
        <dbReference type="ARBA" id="ARBA00048126"/>
    </source>
</evidence>
<protein>
    <recommendedName>
        <fullName evidence="6">D-3-phosphoglycerate dehydrogenase</fullName>
        <ecNumber evidence="4">1.1.1.399</ecNumber>
        <ecNumber evidence="5">1.1.1.95</ecNumber>
    </recommendedName>
    <alternativeName>
        <fullName evidence="9">2-oxoglutarate reductase</fullName>
    </alternativeName>
</protein>
<dbReference type="EC" id="1.1.1.399" evidence="4"/>
<dbReference type="AlphaFoldDB" id="A0ABD6Z322"/>
<reference evidence="14 15" key="1">
    <citation type="submission" date="2019-11" db="EMBL/GenBank/DDBJ databases">
        <title>Detection and genome characteristic of a blood enterococcus casselifavus isolate from Zhengzhou,china.</title>
        <authorList>
            <person name="Wen P."/>
        </authorList>
    </citation>
    <scope>NUCLEOTIDE SEQUENCE [LARGE SCALE GENOMIC DNA]</scope>
    <source>
        <strain evidence="14 15">EC291</strain>
    </source>
</reference>
<dbReference type="CDD" id="cd12174">
    <property type="entry name" value="PGDH_like_3"/>
    <property type="match status" value="1"/>
</dbReference>
<evidence type="ECO:0000256" key="7">
    <source>
        <dbReference type="ARBA" id="ARBA00023002"/>
    </source>
</evidence>
<comment type="pathway">
    <text evidence="2">Amino-acid biosynthesis; L-serine biosynthesis; L-serine from 3-phospho-D-glycerate: step 1/3.</text>
</comment>
<dbReference type="Pfam" id="PF00389">
    <property type="entry name" value="2-Hacid_dh"/>
    <property type="match status" value="1"/>
</dbReference>
<evidence type="ECO:0000256" key="1">
    <source>
        <dbReference type="ARBA" id="ARBA00003800"/>
    </source>
</evidence>
<comment type="similarity">
    <text evidence="3 12">Belongs to the D-isomer specific 2-hydroxyacid dehydrogenase family.</text>
</comment>
<keyword evidence="7 12" id="KW-0560">Oxidoreductase</keyword>
<dbReference type="PANTHER" id="PTHR42938">
    <property type="entry name" value="FORMATE DEHYDROGENASE 1"/>
    <property type="match status" value="1"/>
</dbReference>
<dbReference type="Proteomes" id="UP000422837">
    <property type="component" value="Chromosome"/>
</dbReference>
<dbReference type="PROSITE" id="PS00065">
    <property type="entry name" value="D_2_HYDROXYACID_DH_1"/>
    <property type="match status" value="1"/>
</dbReference>
<dbReference type="EC" id="1.1.1.95" evidence="5"/>
<dbReference type="InterPro" id="IPR029753">
    <property type="entry name" value="D-isomer_DH_CS"/>
</dbReference>
<evidence type="ECO:0000256" key="4">
    <source>
        <dbReference type="ARBA" id="ARBA00013001"/>
    </source>
</evidence>
<feature type="domain" description="ACT" evidence="13">
    <location>
        <begin position="316"/>
        <end position="389"/>
    </location>
</feature>
<dbReference type="RefSeq" id="WP_010749988.1">
    <property type="nucleotide sequence ID" value="NZ_CABGIF010000015.1"/>
</dbReference>
<proteinExistence type="inferred from homology"/>
<dbReference type="SUPFAM" id="SSF52283">
    <property type="entry name" value="Formate/glycerate dehydrogenase catalytic domain-like"/>
    <property type="match status" value="1"/>
</dbReference>
<dbReference type="CDD" id="cd04901">
    <property type="entry name" value="ACT_3PGDH"/>
    <property type="match status" value="1"/>
</dbReference>
<comment type="catalytic activity">
    <reaction evidence="10">
        <text>(R)-2-hydroxyglutarate + NAD(+) = 2-oxoglutarate + NADH + H(+)</text>
        <dbReference type="Rhea" id="RHEA:49612"/>
        <dbReference type="ChEBI" id="CHEBI:15378"/>
        <dbReference type="ChEBI" id="CHEBI:15801"/>
        <dbReference type="ChEBI" id="CHEBI:16810"/>
        <dbReference type="ChEBI" id="CHEBI:57540"/>
        <dbReference type="ChEBI" id="CHEBI:57945"/>
        <dbReference type="EC" id="1.1.1.399"/>
    </reaction>
</comment>
<dbReference type="InterPro" id="IPR029752">
    <property type="entry name" value="D-isomer_DH_CS1"/>
</dbReference>
<dbReference type="FunFam" id="3.40.50.720:FF:000584">
    <property type="entry name" value="D-3-phosphoglycerate dehydrogenase"/>
    <property type="match status" value="1"/>
</dbReference>
<dbReference type="Gene3D" id="3.40.50.720">
    <property type="entry name" value="NAD(P)-binding Rossmann-like Domain"/>
    <property type="match status" value="2"/>
</dbReference>
<dbReference type="InterPro" id="IPR006140">
    <property type="entry name" value="D-isomer_DH_NAD-bd"/>
</dbReference>